<dbReference type="InterPro" id="IPR050466">
    <property type="entry name" value="Carboxylest/Gibb_receptor"/>
</dbReference>
<organism evidence="4 5">
    <name type="scientific">Oldenlandia corymbosa var. corymbosa</name>
    <dbReference type="NCBI Taxonomy" id="529605"/>
    <lineage>
        <taxon>Eukaryota</taxon>
        <taxon>Viridiplantae</taxon>
        <taxon>Streptophyta</taxon>
        <taxon>Embryophyta</taxon>
        <taxon>Tracheophyta</taxon>
        <taxon>Spermatophyta</taxon>
        <taxon>Magnoliopsida</taxon>
        <taxon>eudicotyledons</taxon>
        <taxon>Gunneridae</taxon>
        <taxon>Pentapetalae</taxon>
        <taxon>asterids</taxon>
        <taxon>lamiids</taxon>
        <taxon>Gentianales</taxon>
        <taxon>Rubiaceae</taxon>
        <taxon>Rubioideae</taxon>
        <taxon>Spermacoceae</taxon>
        <taxon>Hedyotis-Oldenlandia complex</taxon>
        <taxon>Oldenlandia</taxon>
    </lineage>
</organism>
<reference evidence="4" key="1">
    <citation type="submission" date="2023-03" db="EMBL/GenBank/DDBJ databases">
        <authorList>
            <person name="Julca I."/>
        </authorList>
    </citation>
    <scope>NUCLEOTIDE SEQUENCE</scope>
</reference>
<accession>A0AAV1CL43</accession>
<protein>
    <submittedName>
        <fullName evidence="4">OLC1v1031318C1</fullName>
    </submittedName>
</protein>
<feature type="region of interest" description="Disordered" evidence="2">
    <location>
        <begin position="24"/>
        <end position="51"/>
    </location>
</feature>
<dbReference type="PANTHER" id="PTHR23024">
    <property type="entry name" value="ARYLACETAMIDE DEACETYLASE"/>
    <property type="match status" value="1"/>
</dbReference>
<dbReference type="Gene3D" id="3.40.50.1820">
    <property type="entry name" value="alpha/beta hydrolase"/>
    <property type="match status" value="1"/>
</dbReference>
<dbReference type="Pfam" id="PF07859">
    <property type="entry name" value="Abhydrolase_3"/>
    <property type="match status" value="1"/>
</dbReference>
<gene>
    <name evidence="4" type="ORF">OLC1_LOCUS6371</name>
</gene>
<name>A0AAV1CL43_OLDCO</name>
<sequence length="247" mass="27181">MASNLPDPEKDPYGYFGLRLNSDGSITRLPEPPGTPASADPSNPHHLSKDIPINQSKATWARIFVDEWLEKYADFSRCFLMGTSAGGTIAYHVGLRAAAGGDDLMPVQIKGLVLHHAFFGGIQRTDSEVRLAHDKVVPLCVTDLAWQLCLPVGADRDHEHSNPMVGIKAGHFDAVKTLEWKFLFVGYYGDPLVDRQIELAKTVEENGLTVVKKFYEGGFHGCDIFDPSRAEVLRTNLQEFIGSAVNS</sequence>
<feature type="domain" description="Alpha/beta hydrolase fold-3" evidence="3">
    <location>
        <begin position="57"/>
        <end position="222"/>
    </location>
</feature>
<proteinExistence type="inferred from homology"/>
<evidence type="ECO:0000313" key="5">
    <source>
        <dbReference type="Proteomes" id="UP001161247"/>
    </source>
</evidence>
<dbReference type="GO" id="GO:0016787">
    <property type="term" value="F:hydrolase activity"/>
    <property type="evidence" value="ECO:0007669"/>
    <property type="project" value="InterPro"/>
</dbReference>
<dbReference type="PANTHER" id="PTHR23024:SF546">
    <property type="entry name" value="CARBOXYLESTERASE 120-RELATED"/>
    <property type="match status" value="1"/>
</dbReference>
<evidence type="ECO:0000256" key="1">
    <source>
        <dbReference type="ARBA" id="ARBA00010515"/>
    </source>
</evidence>
<comment type="similarity">
    <text evidence="1">Belongs to the 'GDXG' lipolytic enzyme family.</text>
</comment>
<dbReference type="SUPFAM" id="SSF53474">
    <property type="entry name" value="alpha/beta-Hydrolases"/>
    <property type="match status" value="1"/>
</dbReference>
<dbReference type="AlphaFoldDB" id="A0AAV1CL43"/>
<evidence type="ECO:0000256" key="2">
    <source>
        <dbReference type="SAM" id="MobiDB-lite"/>
    </source>
</evidence>
<dbReference type="Proteomes" id="UP001161247">
    <property type="component" value="Chromosome 2"/>
</dbReference>
<dbReference type="InterPro" id="IPR029058">
    <property type="entry name" value="AB_hydrolase_fold"/>
</dbReference>
<evidence type="ECO:0000313" key="4">
    <source>
        <dbReference type="EMBL" id="CAI9095379.1"/>
    </source>
</evidence>
<evidence type="ECO:0000259" key="3">
    <source>
        <dbReference type="Pfam" id="PF07859"/>
    </source>
</evidence>
<dbReference type="EMBL" id="OX459119">
    <property type="protein sequence ID" value="CAI9095379.1"/>
    <property type="molecule type" value="Genomic_DNA"/>
</dbReference>
<keyword evidence="5" id="KW-1185">Reference proteome</keyword>
<dbReference type="InterPro" id="IPR013094">
    <property type="entry name" value="AB_hydrolase_3"/>
</dbReference>